<feature type="domain" description="HTH gntR-type" evidence="4">
    <location>
        <begin position="34"/>
        <end position="101"/>
    </location>
</feature>
<dbReference type="GO" id="GO:0003677">
    <property type="term" value="F:DNA binding"/>
    <property type="evidence" value="ECO:0007669"/>
    <property type="project" value="UniProtKB-KW"/>
</dbReference>
<gene>
    <name evidence="5" type="ORF">F8O04_05765</name>
</gene>
<dbReference type="Gene3D" id="1.20.120.530">
    <property type="entry name" value="GntR ligand-binding domain-like"/>
    <property type="match status" value="1"/>
</dbReference>
<dbReference type="EMBL" id="WBJY01000001">
    <property type="protein sequence ID" value="KAB1649741.1"/>
    <property type="molecule type" value="Genomic_DNA"/>
</dbReference>
<comment type="caution">
    <text evidence="5">The sequence shown here is derived from an EMBL/GenBank/DDBJ whole genome shotgun (WGS) entry which is preliminary data.</text>
</comment>
<evidence type="ECO:0000313" key="6">
    <source>
        <dbReference type="Proteomes" id="UP000431744"/>
    </source>
</evidence>
<dbReference type="PROSITE" id="PS50949">
    <property type="entry name" value="HTH_GNTR"/>
    <property type="match status" value="1"/>
</dbReference>
<proteinExistence type="predicted"/>
<keyword evidence="3" id="KW-0804">Transcription</keyword>
<dbReference type="AlphaFoldDB" id="A0A6H9WPR0"/>
<protein>
    <submittedName>
        <fullName evidence="5">GntR family transcriptional regulator</fullName>
    </submittedName>
</protein>
<dbReference type="InterPro" id="IPR036390">
    <property type="entry name" value="WH_DNA-bd_sf"/>
</dbReference>
<keyword evidence="6" id="KW-1185">Reference proteome</keyword>
<keyword evidence="1" id="KW-0805">Transcription regulation</keyword>
<dbReference type="Proteomes" id="UP000431744">
    <property type="component" value="Unassembled WGS sequence"/>
</dbReference>
<dbReference type="PANTHER" id="PTHR43537">
    <property type="entry name" value="TRANSCRIPTIONAL REGULATOR, GNTR FAMILY"/>
    <property type="match status" value="1"/>
</dbReference>
<evidence type="ECO:0000256" key="3">
    <source>
        <dbReference type="ARBA" id="ARBA00023163"/>
    </source>
</evidence>
<dbReference type="SUPFAM" id="SSF46785">
    <property type="entry name" value="Winged helix' DNA-binding domain"/>
    <property type="match status" value="1"/>
</dbReference>
<accession>A0A6H9WPR0</accession>
<evidence type="ECO:0000313" key="5">
    <source>
        <dbReference type="EMBL" id="KAB1649741.1"/>
    </source>
</evidence>
<dbReference type="InterPro" id="IPR011711">
    <property type="entry name" value="GntR_C"/>
</dbReference>
<evidence type="ECO:0000256" key="2">
    <source>
        <dbReference type="ARBA" id="ARBA00023125"/>
    </source>
</evidence>
<dbReference type="Pfam" id="PF07729">
    <property type="entry name" value="FCD"/>
    <property type="match status" value="1"/>
</dbReference>
<dbReference type="PANTHER" id="PTHR43537:SF24">
    <property type="entry name" value="GLUCONATE OPERON TRANSCRIPTIONAL REPRESSOR"/>
    <property type="match status" value="1"/>
</dbReference>
<dbReference type="SMART" id="SM00345">
    <property type="entry name" value="HTH_GNTR"/>
    <property type="match status" value="1"/>
</dbReference>
<dbReference type="InterPro" id="IPR036388">
    <property type="entry name" value="WH-like_DNA-bd_sf"/>
</dbReference>
<organism evidence="5 6">
    <name type="scientific">Pseudoclavibacter endophyticus</name>
    <dbReference type="NCBI Taxonomy" id="1778590"/>
    <lineage>
        <taxon>Bacteria</taxon>
        <taxon>Bacillati</taxon>
        <taxon>Actinomycetota</taxon>
        <taxon>Actinomycetes</taxon>
        <taxon>Micrococcales</taxon>
        <taxon>Microbacteriaceae</taxon>
        <taxon>Pseudoclavibacter</taxon>
    </lineage>
</organism>
<dbReference type="OrthoDB" id="7989071at2"/>
<name>A0A6H9WPR0_9MICO</name>
<keyword evidence="2" id="KW-0238">DNA-binding</keyword>
<dbReference type="SUPFAM" id="SSF48008">
    <property type="entry name" value="GntR ligand-binding domain-like"/>
    <property type="match status" value="1"/>
</dbReference>
<dbReference type="GO" id="GO:0003700">
    <property type="term" value="F:DNA-binding transcription factor activity"/>
    <property type="evidence" value="ECO:0007669"/>
    <property type="project" value="InterPro"/>
</dbReference>
<dbReference type="SMART" id="SM00895">
    <property type="entry name" value="FCD"/>
    <property type="match status" value="1"/>
</dbReference>
<dbReference type="Pfam" id="PF00392">
    <property type="entry name" value="GntR"/>
    <property type="match status" value="1"/>
</dbReference>
<reference evidence="5 6" key="1">
    <citation type="submission" date="2019-09" db="EMBL/GenBank/DDBJ databases">
        <title>Phylogeny of genus Pseudoclavibacter and closely related genus.</title>
        <authorList>
            <person name="Li Y."/>
        </authorList>
    </citation>
    <scope>NUCLEOTIDE SEQUENCE [LARGE SCALE GENOMIC DNA]</scope>
    <source>
        <strain evidence="5 6">EGI 60007</strain>
    </source>
</reference>
<dbReference type="InterPro" id="IPR000524">
    <property type="entry name" value="Tscrpt_reg_HTH_GntR"/>
</dbReference>
<evidence type="ECO:0000256" key="1">
    <source>
        <dbReference type="ARBA" id="ARBA00023015"/>
    </source>
</evidence>
<sequence length="250" mass="27245">MHIVGIHSVAGAPTLAPATDLERSADMSAETAGTTAADTAYDWVLRYVAALPWDEDAFLNEKQLAEQAQVSRTPIREALLRLEVDGLIRRVPYRGTYVPAMSQRDIDSIFEARGLIEDWAVERATELRSDCGPLFELIDEQRALTDDPVAFNSLDLKFHGHIVGAGRNPILADLYRSLRNRQLRLGVWAVMIRENRTASVIDEHLAIATAIDAGDVDAAVTAVRTHLGSTIAAIRSGATGPHPGLATRTD</sequence>
<dbReference type="InterPro" id="IPR008920">
    <property type="entry name" value="TF_FadR/GntR_C"/>
</dbReference>
<dbReference type="Gene3D" id="1.10.10.10">
    <property type="entry name" value="Winged helix-like DNA-binding domain superfamily/Winged helix DNA-binding domain"/>
    <property type="match status" value="1"/>
</dbReference>
<evidence type="ECO:0000259" key="4">
    <source>
        <dbReference type="PROSITE" id="PS50949"/>
    </source>
</evidence>
<dbReference type="PRINTS" id="PR00035">
    <property type="entry name" value="HTHGNTR"/>
</dbReference>